<keyword evidence="3" id="KW-1185">Reference proteome</keyword>
<feature type="transmembrane region" description="Helical" evidence="1">
    <location>
        <begin position="42"/>
        <end position="61"/>
    </location>
</feature>
<keyword evidence="1" id="KW-0472">Membrane</keyword>
<dbReference type="Pfam" id="PF06376">
    <property type="entry name" value="AGP"/>
    <property type="match status" value="1"/>
</dbReference>
<organism evidence="2 3">
    <name type="scientific">Canna indica</name>
    <name type="common">Indian-shot</name>
    <dbReference type="NCBI Taxonomy" id="4628"/>
    <lineage>
        <taxon>Eukaryota</taxon>
        <taxon>Viridiplantae</taxon>
        <taxon>Streptophyta</taxon>
        <taxon>Embryophyta</taxon>
        <taxon>Tracheophyta</taxon>
        <taxon>Spermatophyta</taxon>
        <taxon>Magnoliopsida</taxon>
        <taxon>Liliopsida</taxon>
        <taxon>Zingiberales</taxon>
        <taxon>Cannaceae</taxon>
        <taxon>Canna</taxon>
    </lineage>
</organism>
<dbReference type="InterPro" id="IPR009424">
    <property type="entry name" value="AGP16/20/22/41"/>
</dbReference>
<gene>
    <name evidence="2" type="ORF">Cni_G02609</name>
</gene>
<proteinExistence type="predicted"/>
<dbReference type="Proteomes" id="UP001327560">
    <property type="component" value="Chromosome 1"/>
</dbReference>
<dbReference type="AlphaFoldDB" id="A0AAQ3Q0E8"/>
<protein>
    <submittedName>
        <fullName evidence="2">Uncharacterized protein</fullName>
    </submittedName>
</protein>
<evidence type="ECO:0000256" key="1">
    <source>
        <dbReference type="SAM" id="Phobius"/>
    </source>
</evidence>
<name>A0AAQ3Q0E8_9LILI</name>
<evidence type="ECO:0000313" key="2">
    <source>
        <dbReference type="EMBL" id="WOK93908.1"/>
    </source>
</evidence>
<feature type="transmembrane region" description="Helical" evidence="1">
    <location>
        <begin position="81"/>
        <end position="97"/>
    </location>
</feature>
<sequence length="98" mass="10688">MTSKTRILHSYIFLPYKAISSPIKGYNLSALAISPKMSSDRVMGSCCFFFFLLFSSLLQLARGQAMAPSPMSSDGTAVDQGIAYVLMLAALLVTYLLH</sequence>
<dbReference type="EMBL" id="CP136890">
    <property type="protein sequence ID" value="WOK93908.1"/>
    <property type="molecule type" value="Genomic_DNA"/>
</dbReference>
<reference evidence="2 3" key="1">
    <citation type="submission" date="2023-10" db="EMBL/GenBank/DDBJ databases">
        <title>Chromosome-scale genome assembly provides insights into flower coloration mechanisms of Canna indica.</title>
        <authorList>
            <person name="Li C."/>
        </authorList>
    </citation>
    <scope>NUCLEOTIDE SEQUENCE [LARGE SCALE GENOMIC DNA]</scope>
    <source>
        <tissue evidence="2">Flower</tissue>
    </source>
</reference>
<evidence type="ECO:0000313" key="3">
    <source>
        <dbReference type="Proteomes" id="UP001327560"/>
    </source>
</evidence>
<keyword evidence="1" id="KW-1133">Transmembrane helix</keyword>
<dbReference type="PANTHER" id="PTHR33374">
    <property type="entry name" value="ARABINOGALACTAN PROTEIN 20"/>
    <property type="match status" value="1"/>
</dbReference>
<keyword evidence="1" id="KW-0812">Transmembrane</keyword>
<accession>A0AAQ3Q0E8</accession>